<dbReference type="Proteomes" id="UP000678545">
    <property type="component" value="Unassembled WGS sequence"/>
</dbReference>
<evidence type="ECO:0000313" key="2">
    <source>
        <dbReference type="Proteomes" id="UP000678545"/>
    </source>
</evidence>
<evidence type="ECO:0000313" key="1">
    <source>
        <dbReference type="EMBL" id="MBR7799746.1"/>
    </source>
</evidence>
<organism evidence="1 2">
    <name type="scientific">Undibacterium fentianense</name>
    <dbReference type="NCBI Taxonomy" id="2828728"/>
    <lineage>
        <taxon>Bacteria</taxon>
        <taxon>Pseudomonadati</taxon>
        <taxon>Pseudomonadota</taxon>
        <taxon>Betaproteobacteria</taxon>
        <taxon>Burkholderiales</taxon>
        <taxon>Oxalobacteraceae</taxon>
        <taxon>Undibacterium</taxon>
    </lineage>
</organism>
<dbReference type="Pfam" id="PF19371">
    <property type="entry name" value="DUF5946"/>
    <property type="match status" value="1"/>
</dbReference>
<gene>
    <name evidence="1" type="ORF">KDM90_07025</name>
</gene>
<accession>A0A941E1N5</accession>
<sequence>MQKWLEQAAKNELEVLEDGLCQLCGAETLHGLTECVETAGHLTHKVSHAVGIEKMTIFLCVDAHALTHMEIHGRWNNHFHLARLHLILVQHVQWCYDYSSMLSEVVDTYKIGREQEYIRPISSQNRPKITVTDIDASQDDEDYIDLVWRWAYEVYTALPEGHAIAADIAHQFIQKFHPELQKL</sequence>
<reference evidence="1" key="1">
    <citation type="submission" date="2021-04" db="EMBL/GenBank/DDBJ databases">
        <title>novel species isolated from subtropical streams in China.</title>
        <authorList>
            <person name="Lu H."/>
        </authorList>
    </citation>
    <scope>NUCLEOTIDE SEQUENCE</scope>
    <source>
        <strain evidence="1">FT137W</strain>
    </source>
</reference>
<protein>
    <submittedName>
        <fullName evidence="1">Uncharacterized protein</fullName>
    </submittedName>
</protein>
<name>A0A941E1N5_9BURK</name>
<keyword evidence="2" id="KW-1185">Reference proteome</keyword>
<proteinExistence type="predicted"/>
<dbReference type="AlphaFoldDB" id="A0A941E1N5"/>
<dbReference type="RefSeq" id="WP_212674866.1">
    <property type="nucleotide sequence ID" value="NZ_JAGSPJ010000002.1"/>
</dbReference>
<comment type="caution">
    <text evidence="1">The sequence shown here is derived from an EMBL/GenBank/DDBJ whole genome shotgun (WGS) entry which is preliminary data.</text>
</comment>
<dbReference type="InterPro" id="IPR045990">
    <property type="entry name" value="DUF5946"/>
</dbReference>
<dbReference type="EMBL" id="JAGSPJ010000002">
    <property type="protein sequence ID" value="MBR7799746.1"/>
    <property type="molecule type" value="Genomic_DNA"/>
</dbReference>